<protein>
    <submittedName>
        <fullName evidence="2">Uncharacterized protein</fullName>
    </submittedName>
</protein>
<keyword evidence="3" id="KW-1185">Reference proteome</keyword>
<proteinExistence type="predicted"/>
<dbReference type="RefSeq" id="WP_221279001.1">
    <property type="nucleotide sequence ID" value="NZ_AP024814.1"/>
</dbReference>
<dbReference type="EMBL" id="AP024814">
    <property type="protein sequence ID" value="BCZ17683.1"/>
    <property type="molecule type" value="Genomic_DNA"/>
</dbReference>
<name>A0ABM7SDB7_9HELI</name>
<evidence type="ECO:0000313" key="2">
    <source>
        <dbReference type="EMBL" id="BCZ17683.1"/>
    </source>
</evidence>
<feature type="region of interest" description="Disordered" evidence="1">
    <location>
        <begin position="1"/>
        <end position="86"/>
    </location>
</feature>
<gene>
    <name evidence="2" type="ORF">NHP190003_09650</name>
</gene>
<evidence type="ECO:0000256" key="1">
    <source>
        <dbReference type="SAM" id="MobiDB-lite"/>
    </source>
</evidence>
<accession>A0ABM7SDB7</accession>
<sequence>MFTAITENKPKPQPKSPDGKVTLQDLEESIANDLADAKQASHNTEANTQATERNTTKTNTDTQDTQESPQTTQTIPNPSTKETPMQEASNNMGFYALKYYLIMQGRGDLAKWAPEQAYRNFGWLVLEGLFQHDRFAWDAIADEVFYDPKRSETHYFFAEIYAERRADQPCFGFNHLFEIQNFLLDVCTPFAAYDPYYLECMRSATKDLAGLKEEERLELCKANTPRTMRHFKP</sequence>
<reference evidence="2 3" key="1">
    <citation type="submission" date="2021-07" db="EMBL/GenBank/DDBJ databases">
        <title>Novel Helicobacter sp. Isolated from a dog.</title>
        <authorList>
            <person name="Rimbara E."/>
            <person name="Suzuki M."/>
        </authorList>
    </citation>
    <scope>NUCLEOTIDE SEQUENCE [LARGE SCALE GENOMIC DNA]</scope>
    <source>
        <strain evidence="3">NHP19-003</strain>
    </source>
</reference>
<organism evidence="2 3">
    <name type="scientific">Helicobacter gastrocanis</name>
    <dbReference type="NCBI Taxonomy" id="2849641"/>
    <lineage>
        <taxon>Bacteria</taxon>
        <taxon>Pseudomonadati</taxon>
        <taxon>Campylobacterota</taxon>
        <taxon>Epsilonproteobacteria</taxon>
        <taxon>Campylobacterales</taxon>
        <taxon>Helicobacteraceae</taxon>
        <taxon>Helicobacter</taxon>
    </lineage>
</organism>
<evidence type="ECO:0000313" key="3">
    <source>
        <dbReference type="Proteomes" id="UP000826775"/>
    </source>
</evidence>
<feature type="compositionally biased region" description="Polar residues" evidence="1">
    <location>
        <begin position="67"/>
        <end position="86"/>
    </location>
</feature>
<dbReference type="Proteomes" id="UP000826775">
    <property type="component" value="Chromosome"/>
</dbReference>
<feature type="compositionally biased region" description="Low complexity" evidence="1">
    <location>
        <begin position="47"/>
        <end position="66"/>
    </location>
</feature>